<dbReference type="PATRIC" id="fig|1122219.3.peg.3452"/>
<accession>A0A0J6WU67</accession>
<dbReference type="AlphaFoldDB" id="A0A0J6WU67"/>
<dbReference type="EMBL" id="LEKT01000010">
    <property type="protein sequence ID" value="KMO87065.1"/>
    <property type="molecule type" value="Genomic_DNA"/>
</dbReference>
<dbReference type="Proteomes" id="UP000036503">
    <property type="component" value="Unassembled WGS sequence"/>
</dbReference>
<protein>
    <submittedName>
        <fullName evidence="1">Uncharacterized protein</fullName>
    </submittedName>
</protein>
<evidence type="ECO:0000313" key="1">
    <source>
        <dbReference type="EMBL" id="KMO87065.1"/>
    </source>
</evidence>
<evidence type="ECO:0000313" key="2">
    <source>
        <dbReference type="Proteomes" id="UP000036503"/>
    </source>
</evidence>
<dbReference type="STRING" id="39029.BSR42_11250"/>
<gene>
    <name evidence="1" type="ORF">AB840_04685</name>
</gene>
<keyword evidence="2" id="KW-1185">Reference proteome</keyword>
<organism evidence="1 2">
    <name type="scientific">Megasphaera cerevisiae DSM 20462</name>
    <dbReference type="NCBI Taxonomy" id="1122219"/>
    <lineage>
        <taxon>Bacteria</taxon>
        <taxon>Bacillati</taxon>
        <taxon>Bacillota</taxon>
        <taxon>Negativicutes</taxon>
        <taxon>Veillonellales</taxon>
        <taxon>Veillonellaceae</taxon>
        <taxon>Megasphaera</taxon>
    </lineage>
</organism>
<sequence>MIQHDIILLFLVRKNQAAGDIKKMRFFLLFMSFIYDNTMVRFTLTRKIEYYLGIGNVYYMYNMQIAQLVTEKLHTIYRKKGQL</sequence>
<dbReference type="InParanoid" id="A0A0J6WU67"/>
<reference evidence="1 2" key="1">
    <citation type="submission" date="2015-06" db="EMBL/GenBank/DDBJ databases">
        <title>Draft genome sequence of beer spoilage bacterium Megasphaera cerevisiae type strain 20462.</title>
        <authorList>
            <person name="Kutumbaka K."/>
            <person name="Pasmowitz J."/>
            <person name="Mategko J."/>
            <person name="Reyes D."/>
            <person name="Friedrich A."/>
            <person name="Han S."/>
            <person name="Martens-Habbena W."/>
            <person name="Neal-McKinney J."/>
            <person name="Janagama H.K."/>
            <person name="Nadala C."/>
            <person name="Samadpour M."/>
        </authorList>
    </citation>
    <scope>NUCLEOTIDE SEQUENCE [LARGE SCALE GENOMIC DNA]</scope>
    <source>
        <strain evidence="1 2">DSM 20462</strain>
    </source>
</reference>
<name>A0A0J6WU67_9FIRM</name>
<proteinExistence type="predicted"/>
<comment type="caution">
    <text evidence="1">The sequence shown here is derived from an EMBL/GenBank/DDBJ whole genome shotgun (WGS) entry which is preliminary data.</text>
</comment>